<dbReference type="RefSeq" id="WP_092212473.1">
    <property type="nucleotide sequence ID" value="NZ_FMUX01000014.1"/>
</dbReference>
<accession>A0A1G5HHL5</accession>
<sequence>MHTLKQSQLLPTSLEKAWAFIQAPANLDTITPPWLRFEIVSEVPEAMENGLIIEYRIGLPVLGRRRWVTEIKHIKAPYRFVDEQRLGPYRFWYHHHELREVPGGVLMTDTVRYRLPFGPLGELVHALVVRRTLERIFAHRHHRFTVLFPSSTP</sequence>
<evidence type="ECO:0000313" key="1">
    <source>
        <dbReference type="EMBL" id="SCY63194.1"/>
    </source>
</evidence>
<dbReference type="EMBL" id="FMUX01000014">
    <property type="protein sequence ID" value="SCY63194.1"/>
    <property type="molecule type" value="Genomic_DNA"/>
</dbReference>
<dbReference type="InterPro" id="IPR023393">
    <property type="entry name" value="START-like_dom_sf"/>
</dbReference>
<gene>
    <name evidence="1" type="ORF">SAMN05216233_11443</name>
</gene>
<name>A0A1G5HHL5_9BACT</name>
<dbReference type="OrthoDB" id="9801773at2"/>
<dbReference type="STRING" id="419481.SAMN05216233_11443"/>
<dbReference type="Proteomes" id="UP000198870">
    <property type="component" value="Unassembled WGS sequence"/>
</dbReference>
<organism evidence="1 2">
    <name type="scientific">Desulfoluna spongiiphila</name>
    <dbReference type="NCBI Taxonomy" id="419481"/>
    <lineage>
        <taxon>Bacteria</taxon>
        <taxon>Pseudomonadati</taxon>
        <taxon>Thermodesulfobacteriota</taxon>
        <taxon>Desulfobacteria</taxon>
        <taxon>Desulfobacterales</taxon>
        <taxon>Desulfolunaceae</taxon>
        <taxon>Desulfoluna</taxon>
    </lineage>
</organism>
<dbReference type="Gene3D" id="3.30.530.20">
    <property type="match status" value="1"/>
</dbReference>
<protein>
    <submittedName>
        <fullName evidence="1">Ligand-binding SRPBCC domain-containing protein</fullName>
    </submittedName>
</protein>
<keyword evidence="2" id="KW-1185">Reference proteome</keyword>
<dbReference type="SUPFAM" id="SSF55961">
    <property type="entry name" value="Bet v1-like"/>
    <property type="match status" value="1"/>
</dbReference>
<evidence type="ECO:0000313" key="2">
    <source>
        <dbReference type="Proteomes" id="UP000198870"/>
    </source>
</evidence>
<dbReference type="AlphaFoldDB" id="A0A1G5HHL5"/>
<reference evidence="1 2" key="1">
    <citation type="submission" date="2016-10" db="EMBL/GenBank/DDBJ databases">
        <authorList>
            <person name="de Groot N.N."/>
        </authorList>
    </citation>
    <scope>NUCLEOTIDE SEQUENCE [LARGE SCALE GENOMIC DNA]</scope>
    <source>
        <strain evidence="1 2">AA1</strain>
    </source>
</reference>
<dbReference type="CDD" id="cd07820">
    <property type="entry name" value="SRPBCC_3"/>
    <property type="match status" value="1"/>
</dbReference>
<proteinExistence type="predicted"/>